<name>I1PT16_ORYGL</name>
<dbReference type="Gramene" id="ORGLA05G0051400.1">
    <property type="protein sequence ID" value="ORGLA05G0051400.1"/>
    <property type="gene ID" value="ORGLA05G0051400"/>
</dbReference>
<proteinExistence type="predicted"/>
<evidence type="ECO:0000313" key="2">
    <source>
        <dbReference type="Proteomes" id="UP000007306"/>
    </source>
</evidence>
<dbReference type="Proteomes" id="UP000007306">
    <property type="component" value="Chromosome 5"/>
</dbReference>
<organism evidence="1 2">
    <name type="scientific">Oryza glaberrima</name>
    <name type="common">African rice</name>
    <dbReference type="NCBI Taxonomy" id="4538"/>
    <lineage>
        <taxon>Eukaryota</taxon>
        <taxon>Viridiplantae</taxon>
        <taxon>Streptophyta</taxon>
        <taxon>Embryophyta</taxon>
        <taxon>Tracheophyta</taxon>
        <taxon>Spermatophyta</taxon>
        <taxon>Magnoliopsida</taxon>
        <taxon>Liliopsida</taxon>
        <taxon>Poales</taxon>
        <taxon>Poaceae</taxon>
        <taxon>BOP clade</taxon>
        <taxon>Oryzoideae</taxon>
        <taxon>Oryzeae</taxon>
        <taxon>Oryzinae</taxon>
        <taxon>Oryza</taxon>
    </lineage>
</organism>
<protein>
    <submittedName>
        <fullName evidence="1">Uncharacterized protein</fullName>
    </submittedName>
</protein>
<evidence type="ECO:0000313" key="1">
    <source>
        <dbReference type="EnsemblPlants" id="ORGLA05G0051400.1"/>
    </source>
</evidence>
<reference evidence="1 2" key="2">
    <citation type="submission" date="2018-04" db="EMBL/GenBank/DDBJ databases">
        <title>OglaRS2 (Oryza glaberrima Reference Sequence Version 2).</title>
        <authorList>
            <person name="Zhang J."/>
            <person name="Kudrna D."/>
            <person name="Lee S."/>
            <person name="Talag J."/>
            <person name="Rajasekar S."/>
            <person name="Wing R.A."/>
        </authorList>
    </citation>
    <scope>NUCLEOTIDE SEQUENCE [LARGE SCALE GENOMIC DNA]</scope>
    <source>
        <strain evidence="1 2">cv. IRGC 96717</strain>
    </source>
</reference>
<dbReference type="EnsemblPlants" id="ORGLA05G0051400.1">
    <property type="protein sequence ID" value="ORGLA05G0051400.1"/>
    <property type="gene ID" value="ORGLA05G0051400"/>
</dbReference>
<dbReference type="HOGENOM" id="CLU_171376_0_0_1"/>
<sequence>MDSPTTSYSTTSAMGRFNPTECICTIALVRYVWATQTGAQKEQLSTRVGCGRVHRIIENNLDKCRVVAPNLPMKTDDLSHSTGCGWTIREKDVNR</sequence>
<reference evidence="1" key="1">
    <citation type="submission" date="2015-06" db="UniProtKB">
        <authorList>
            <consortium name="EnsemblPlants"/>
        </authorList>
    </citation>
    <scope>IDENTIFICATION</scope>
</reference>
<keyword evidence="2" id="KW-1185">Reference proteome</keyword>
<accession>I1PT16</accession>
<dbReference type="AlphaFoldDB" id="I1PT16"/>